<protein>
    <recommendedName>
        <fullName evidence="3">DUF1127 domain-containing protein</fullName>
    </recommendedName>
</protein>
<evidence type="ECO:0008006" key="3">
    <source>
        <dbReference type="Google" id="ProtNLM"/>
    </source>
</evidence>
<sequence>MREEQSLVADTLAATVDELCLKFGVRKTAFALFLAGWRHQKTVNQTSHLSNRMRQDIGLPEGEETCGFSVLNFRSW</sequence>
<keyword evidence="2" id="KW-1185">Reference proteome</keyword>
<dbReference type="RefSeq" id="WP_183938548.1">
    <property type="nucleotide sequence ID" value="NZ_JACHBI010000006.1"/>
</dbReference>
<comment type="caution">
    <text evidence="1">The sequence shown here is derived from an EMBL/GenBank/DDBJ whole genome shotgun (WGS) entry which is preliminary data.</text>
</comment>
<gene>
    <name evidence="1" type="ORF">GGD50_003527</name>
</gene>
<organism evidence="1 2">
    <name type="scientific">Rhizobium paranaense</name>
    <dbReference type="NCBI Taxonomy" id="1650438"/>
    <lineage>
        <taxon>Bacteria</taxon>
        <taxon>Pseudomonadati</taxon>
        <taxon>Pseudomonadota</taxon>
        <taxon>Alphaproteobacteria</taxon>
        <taxon>Hyphomicrobiales</taxon>
        <taxon>Rhizobiaceae</taxon>
        <taxon>Rhizobium/Agrobacterium group</taxon>
        <taxon>Rhizobium</taxon>
    </lineage>
</organism>
<accession>A0A7W8XSR8</accession>
<evidence type="ECO:0000313" key="1">
    <source>
        <dbReference type="EMBL" id="MBB5574898.1"/>
    </source>
</evidence>
<reference evidence="1 2" key="1">
    <citation type="submission" date="2020-08" db="EMBL/GenBank/DDBJ databases">
        <title>Genomic Encyclopedia of Type Strains, Phase IV (KMG-V): Genome sequencing to study the core and pangenomes of soil and plant-associated prokaryotes.</title>
        <authorList>
            <person name="Whitman W."/>
        </authorList>
    </citation>
    <scope>NUCLEOTIDE SEQUENCE [LARGE SCALE GENOMIC DNA]</scope>
    <source>
        <strain evidence="1 2">SEMIA 4064</strain>
    </source>
</reference>
<dbReference type="AlphaFoldDB" id="A0A7W8XSR8"/>
<proteinExistence type="predicted"/>
<dbReference type="EMBL" id="JACHBI010000006">
    <property type="protein sequence ID" value="MBB5574898.1"/>
    <property type="molecule type" value="Genomic_DNA"/>
</dbReference>
<evidence type="ECO:0000313" key="2">
    <source>
        <dbReference type="Proteomes" id="UP000549882"/>
    </source>
</evidence>
<name>A0A7W8XSR8_9HYPH</name>
<dbReference type="Proteomes" id="UP000549882">
    <property type="component" value="Unassembled WGS sequence"/>
</dbReference>